<dbReference type="EMBL" id="BPQB01000018">
    <property type="protein sequence ID" value="GJE90721.1"/>
    <property type="molecule type" value="Genomic_DNA"/>
</dbReference>
<name>A0A9P3G9K6_9APHY</name>
<feature type="compositionally biased region" description="Low complexity" evidence="1">
    <location>
        <begin position="35"/>
        <end position="47"/>
    </location>
</feature>
<organism evidence="2 3">
    <name type="scientific">Phanerochaete sordida</name>
    <dbReference type="NCBI Taxonomy" id="48140"/>
    <lineage>
        <taxon>Eukaryota</taxon>
        <taxon>Fungi</taxon>
        <taxon>Dikarya</taxon>
        <taxon>Basidiomycota</taxon>
        <taxon>Agaricomycotina</taxon>
        <taxon>Agaricomycetes</taxon>
        <taxon>Polyporales</taxon>
        <taxon>Phanerochaetaceae</taxon>
        <taxon>Phanerochaete</taxon>
    </lineage>
</organism>
<comment type="caution">
    <text evidence="2">The sequence shown here is derived from an EMBL/GenBank/DDBJ whole genome shotgun (WGS) entry which is preliminary data.</text>
</comment>
<evidence type="ECO:0000313" key="3">
    <source>
        <dbReference type="Proteomes" id="UP000703269"/>
    </source>
</evidence>
<keyword evidence="3" id="KW-1185">Reference proteome</keyword>
<sequence length="80" mass="8457">MLFAPAPDPHWAAAEGALHGPRARLPRCSARAQDTRGAADGQGAAAAKPTPPHASDPLEMRRPRPLLSRTLCDGPIRSSR</sequence>
<protein>
    <submittedName>
        <fullName evidence="2">Uncharacterized protein</fullName>
    </submittedName>
</protein>
<gene>
    <name evidence="2" type="ORF">PsYK624_068650</name>
</gene>
<proteinExistence type="predicted"/>
<dbReference type="AlphaFoldDB" id="A0A9P3G9K6"/>
<accession>A0A9P3G9K6</accession>
<evidence type="ECO:0000313" key="2">
    <source>
        <dbReference type="EMBL" id="GJE90721.1"/>
    </source>
</evidence>
<evidence type="ECO:0000256" key="1">
    <source>
        <dbReference type="SAM" id="MobiDB-lite"/>
    </source>
</evidence>
<feature type="region of interest" description="Disordered" evidence="1">
    <location>
        <begin position="28"/>
        <end position="80"/>
    </location>
</feature>
<dbReference type="Proteomes" id="UP000703269">
    <property type="component" value="Unassembled WGS sequence"/>
</dbReference>
<reference evidence="2 3" key="1">
    <citation type="submission" date="2021-08" db="EMBL/GenBank/DDBJ databases">
        <title>Draft Genome Sequence of Phanerochaete sordida strain YK-624.</title>
        <authorList>
            <person name="Mori T."/>
            <person name="Dohra H."/>
            <person name="Suzuki T."/>
            <person name="Kawagishi H."/>
            <person name="Hirai H."/>
        </authorList>
    </citation>
    <scope>NUCLEOTIDE SEQUENCE [LARGE SCALE GENOMIC DNA]</scope>
    <source>
        <strain evidence="2 3">YK-624</strain>
    </source>
</reference>